<evidence type="ECO:0000313" key="2">
    <source>
        <dbReference type="Proteomes" id="UP000433945"/>
    </source>
</evidence>
<reference evidence="1 2" key="1">
    <citation type="submission" date="2019-12" db="EMBL/GenBank/DDBJ databases">
        <authorList>
            <person name="Sun J.-Q."/>
        </authorList>
    </citation>
    <scope>NUCLEOTIDE SEQUENCE [LARGE SCALE GENOMIC DNA]</scope>
    <source>
        <strain evidence="1 2">JCM 17928</strain>
    </source>
</reference>
<dbReference type="RefSeq" id="WP_157483088.1">
    <property type="nucleotide sequence ID" value="NZ_WOWP01000027.1"/>
</dbReference>
<dbReference type="Proteomes" id="UP000433945">
    <property type="component" value="Unassembled WGS sequence"/>
</dbReference>
<sequence>MKEKEVLQNTLKVLDELKYDYDKSQEALDFMRPVYNENEKIYTGEILNVFIISFFMTYDPRLAVDDLRHIIINAETLKPLYIITEHGYELIKYDSNGSAKKVSFISPTFL</sequence>
<keyword evidence="2" id="KW-1185">Reference proteome</keyword>
<proteinExistence type="predicted"/>
<accession>A0A6N8HBK0</accession>
<dbReference type="EMBL" id="WOWP01000027">
    <property type="protein sequence ID" value="MUV03841.1"/>
    <property type="molecule type" value="Genomic_DNA"/>
</dbReference>
<gene>
    <name evidence="1" type="ORF">GN157_08985</name>
</gene>
<comment type="caution">
    <text evidence="1">The sequence shown here is derived from an EMBL/GenBank/DDBJ whole genome shotgun (WGS) entry which is preliminary data.</text>
</comment>
<protein>
    <submittedName>
        <fullName evidence="1">Uncharacterized protein</fullName>
    </submittedName>
</protein>
<name>A0A6N8HBK0_9FLAO</name>
<dbReference type="AlphaFoldDB" id="A0A6N8HBK0"/>
<organism evidence="1 2">
    <name type="scientific">Flavobacterium rakeshii</name>
    <dbReference type="NCBI Taxonomy" id="1038845"/>
    <lineage>
        <taxon>Bacteria</taxon>
        <taxon>Pseudomonadati</taxon>
        <taxon>Bacteroidota</taxon>
        <taxon>Flavobacteriia</taxon>
        <taxon>Flavobacteriales</taxon>
        <taxon>Flavobacteriaceae</taxon>
        <taxon>Flavobacterium</taxon>
    </lineage>
</organism>
<evidence type="ECO:0000313" key="1">
    <source>
        <dbReference type="EMBL" id="MUV03841.1"/>
    </source>
</evidence>